<dbReference type="GO" id="GO:0003714">
    <property type="term" value="F:transcription corepressor activity"/>
    <property type="evidence" value="ECO:0007669"/>
    <property type="project" value="TreeGrafter"/>
</dbReference>
<evidence type="ECO:0000259" key="8">
    <source>
        <dbReference type="PROSITE" id="PS50812"/>
    </source>
</evidence>
<dbReference type="GO" id="GO:0005634">
    <property type="term" value="C:nucleus"/>
    <property type="evidence" value="ECO:0007669"/>
    <property type="project" value="TreeGrafter"/>
</dbReference>
<protein>
    <recommendedName>
        <fullName evidence="11">Protein kinase C-binding protein 1</fullName>
    </recommendedName>
</protein>
<comment type="caution">
    <text evidence="9">The sequence shown here is derived from an EMBL/GenBank/DDBJ whole genome shotgun (WGS) entry which is preliminary data.</text>
</comment>
<evidence type="ECO:0000313" key="10">
    <source>
        <dbReference type="Proteomes" id="UP000322234"/>
    </source>
</evidence>
<dbReference type="InterPro" id="IPR037967">
    <property type="entry name" value="ZMYND8_Bromo_dom"/>
</dbReference>
<dbReference type="PROSITE" id="PS50014">
    <property type="entry name" value="BROMODOMAIN_2"/>
    <property type="match status" value="1"/>
</dbReference>
<dbReference type="GO" id="GO:0005737">
    <property type="term" value="C:cytoplasm"/>
    <property type="evidence" value="ECO:0007669"/>
    <property type="project" value="TreeGrafter"/>
</dbReference>
<evidence type="ECO:0000256" key="4">
    <source>
        <dbReference type="ARBA" id="ARBA00023117"/>
    </source>
</evidence>
<gene>
    <name evidence="9" type="ORF">E5288_WYG018524</name>
</gene>
<evidence type="ECO:0000256" key="2">
    <source>
        <dbReference type="ARBA" id="ARBA00022771"/>
    </source>
</evidence>
<dbReference type="InterPro" id="IPR000313">
    <property type="entry name" value="PWWP_dom"/>
</dbReference>
<feature type="domain" description="Bromo" evidence="7">
    <location>
        <begin position="20"/>
        <end position="90"/>
    </location>
</feature>
<evidence type="ECO:0008006" key="11">
    <source>
        <dbReference type="Google" id="ProtNLM"/>
    </source>
</evidence>
<dbReference type="CDD" id="cd05508">
    <property type="entry name" value="Bromo_RACK7"/>
    <property type="match status" value="1"/>
</dbReference>
<dbReference type="SUPFAM" id="SSF47370">
    <property type="entry name" value="Bromodomain"/>
    <property type="match status" value="1"/>
</dbReference>
<feature type="domain" description="PWWP" evidence="8">
    <location>
        <begin position="132"/>
        <end position="181"/>
    </location>
</feature>
<dbReference type="InterPro" id="IPR021931">
    <property type="entry name" value="ZMYND8"/>
</dbReference>
<name>A0A6B0SAD8_9CETA</name>
<keyword evidence="3" id="KW-0862">Zinc</keyword>
<dbReference type="PROSITE" id="PS50812">
    <property type="entry name" value="PWWP"/>
    <property type="match status" value="1"/>
</dbReference>
<proteinExistence type="predicted"/>
<organism evidence="9 10">
    <name type="scientific">Bos mutus</name>
    <name type="common">wild yak</name>
    <dbReference type="NCBI Taxonomy" id="72004"/>
    <lineage>
        <taxon>Eukaryota</taxon>
        <taxon>Metazoa</taxon>
        <taxon>Chordata</taxon>
        <taxon>Craniata</taxon>
        <taxon>Vertebrata</taxon>
        <taxon>Euteleostomi</taxon>
        <taxon>Mammalia</taxon>
        <taxon>Eutheria</taxon>
        <taxon>Laurasiatheria</taxon>
        <taxon>Artiodactyla</taxon>
        <taxon>Ruminantia</taxon>
        <taxon>Pecora</taxon>
        <taxon>Bovidae</taxon>
        <taxon>Bovinae</taxon>
        <taxon>Bos</taxon>
    </lineage>
</organism>
<dbReference type="InterPro" id="IPR036427">
    <property type="entry name" value="Bromodomain-like_sf"/>
</dbReference>
<feature type="compositionally biased region" description="Polar residues" evidence="6">
    <location>
        <begin position="256"/>
        <end position="281"/>
    </location>
</feature>
<dbReference type="GO" id="GO:0008270">
    <property type="term" value="F:zinc ion binding"/>
    <property type="evidence" value="ECO:0007669"/>
    <property type="project" value="UniProtKB-KW"/>
</dbReference>
<keyword evidence="10" id="KW-1185">Reference proteome</keyword>
<sequence length="334" mass="38094">MAMLIIEELSYLLKFTIQKMKQPGTDAFQKPVPLEQHPDYVEYIFHPMDLCTLEKNAKKKMYGCTEAFLADAKWILHNCIIYNGGNHKMTQIAKVVIKICEHEMNEIEVCPECYLAACQKRDNWFCEPCSNPHPLVWAKLKGFPFWPAKALRDKDGQTKSIFNSAMQEMEIYVENICQKFGVFNYSPFRTPYTPKSQYRMLLDPSYPSAGAAKMDKQEKVKLRFDMTASPKILMSKLTLSGGAGHRISLSDMPHSPMSTNSSMQTGSDVEQDAKATSSHFSASELPGQEHSFTSLHQDRTSREFIRQPQTILWPSIASHHEKGQDIHHGKHPES</sequence>
<evidence type="ECO:0000256" key="3">
    <source>
        <dbReference type="ARBA" id="ARBA00022833"/>
    </source>
</evidence>
<evidence type="ECO:0000256" key="5">
    <source>
        <dbReference type="PROSITE-ProRule" id="PRU00035"/>
    </source>
</evidence>
<keyword evidence="2" id="KW-0863">Zinc-finger</keyword>
<dbReference type="FunFam" id="1.20.920.10:FF:000005">
    <property type="entry name" value="protein kinase C-binding protein 1 isoform X2"/>
    <property type="match status" value="1"/>
</dbReference>
<keyword evidence="4 5" id="KW-0103">Bromodomain</keyword>
<dbReference type="PANTHER" id="PTHR46453">
    <property type="entry name" value="PROTEIN KINASE C-BINDING PROTEIN 1"/>
    <property type="match status" value="1"/>
</dbReference>
<dbReference type="Pfam" id="PF12064">
    <property type="entry name" value="DUF3544"/>
    <property type="match status" value="1"/>
</dbReference>
<dbReference type="EMBL" id="VBQZ03000312">
    <property type="protein sequence ID" value="MXQ98921.1"/>
    <property type="molecule type" value="Genomic_DNA"/>
</dbReference>
<evidence type="ECO:0000256" key="1">
    <source>
        <dbReference type="ARBA" id="ARBA00022723"/>
    </source>
</evidence>
<dbReference type="AlphaFoldDB" id="A0A6B0SAD8"/>
<keyword evidence="1" id="KW-0479">Metal-binding</keyword>
<evidence type="ECO:0000256" key="6">
    <source>
        <dbReference type="SAM" id="MobiDB-lite"/>
    </source>
</evidence>
<evidence type="ECO:0000313" key="9">
    <source>
        <dbReference type="EMBL" id="MXQ98921.1"/>
    </source>
</evidence>
<dbReference type="SUPFAM" id="SSF63748">
    <property type="entry name" value="Tudor/PWWP/MBT"/>
    <property type="match status" value="1"/>
</dbReference>
<dbReference type="PANTHER" id="PTHR46453:SF3">
    <property type="entry name" value="MYND-TYPE ZINC FINGER-CONTAINING CHROMATIN READER ZMYND8"/>
    <property type="match status" value="1"/>
</dbReference>
<dbReference type="PRINTS" id="PR00503">
    <property type="entry name" value="BROMODOMAIN"/>
</dbReference>
<reference evidence="9" key="1">
    <citation type="submission" date="2019-10" db="EMBL/GenBank/DDBJ databases">
        <title>The sequence and de novo assembly of the wild yak genome.</title>
        <authorList>
            <person name="Liu Y."/>
        </authorList>
    </citation>
    <scope>NUCLEOTIDE SEQUENCE [LARGE SCALE GENOMIC DNA]</scope>
    <source>
        <strain evidence="9">WY2019</strain>
    </source>
</reference>
<evidence type="ECO:0000259" key="7">
    <source>
        <dbReference type="PROSITE" id="PS50014"/>
    </source>
</evidence>
<dbReference type="SMART" id="SM00297">
    <property type="entry name" value="BROMO"/>
    <property type="match status" value="1"/>
</dbReference>
<accession>A0A6B0SAD8</accession>
<dbReference type="InterPro" id="IPR001487">
    <property type="entry name" value="Bromodomain"/>
</dbReference>
<dbReference type="Pfam" id="PF00439">
    <property type="entry name" value="Bromodomain"/>
    <property type="match status" value="1"/>
</dbReference>
<dbReference type="Proteomes" id="UP000322234">
    <property type="component" value="Unassembled WGS sequence"/>
</dbReference>
<dbReference type="Gene3D" id="2.30.30.140">
    <property type="match status" value="1"/>
</dbReference>
<feature type="region of interest" description="Disordered" evidence="6">
    <location>
        <begin position="244"/>
        <end position="290"/>
    </location>
</feature>
<dbReference type="Gene3D" id="1.20.920.10">
    <property type="entry name" value="Bromodomain-like"/>
    <property type="match status" value="1"/>
</dbReference>